<feature type="transmembrane region" description="Helical" evidence="1">
    <location>
        <begin position="201"/>
        <end position="218"/>
    </location>
</feature>
<evidence type="ECO:0000256" key="1">
    <source>
        <dbReference type="SAM" id="Phobius"/>
    </source>
</evidence>
<dbReference type="Proteomes" id="UP001597427">
    <property type="component" value="Unassembled WGS sequence"/>
</dbReference>
<protein>
    <submittedName>
        <fullName evidence="2">DUF979 domain-containing protein</fullName>
    </submittedName>
</protein>
<sequence>MTTPTFWDNVLEFFYVLIGLQLGYTSYKAFTDQTNQKRIGTGLFWLDLGLLFALGKVLPTVVSGVLVVFLGIVTIINQFEVGKFANFSMDALVANAKRYRNWVFFPVLCLAIVSMLLAKFIPDSSKVAIGFAAVIGTVFAWLIFRGSFKATMAESDRMIQSMGTSGVLPQLLAALGVIFSISGVGTVIADAIGGVVPEGSRFFGVVAYVLGMVLFTAIMGNAFAAFTVITAGIGIPFVIAQGANPAIAGALAMTAGYCGTLLTPMAANFNALPASLMEMKNPYGVIKEQAPMATLMILVHIVLMYFWAF</sequence>
<proteinExistence type="predicted"/>
<feature type="transmembrane region" description="Helical" evidence="1">
    <location>
        <begin position="246"/>
        <end position="269"/>
    </location>
</feature>
<dbReference type="RefSeq" id="WP_379980851.1">
    <property type="nucleotide sequence ID" value="NZ_JBHUMO010000039.1"/>
</dbReference>
<evidence type="ECO:0000313" key="3">
    <source>
        <dbReference type="Proteomes" id="UP001597427"/>
    </source>
</evidence>
<evidence type="ECO:0000313" key="2">
    <source>
        <dbReference type="EMBL" id="MFD2728957.1"/>
    </source>
</evidence>
<feature type="transmembrane region" description="Helical" evidence="1">
    <location>
        <begin position="102"/>
        <end position="121"/>
    </location>
</feature>
<feature type="transmembrane region" description="Helical" evidence="1">
    <location>
        <begin position="127"/>
        <end position="146"/>
    </location>
</feature>
<feature type="transmembrane region" description="Helical" evidence="1">
    <location>
        <begin position="290"/>
        <end position="308"/>
    </location>
</feature>
<feature type="transmembrane region" description="Helical" evidence="1">
    <location>
        <begin position="167"/>
        <end position="189"/>
    </location>
</feature>
<comment type="caution">
    <text evidence="2">The sequence shown here is derived from an EMBL/GenBank/DDBJ whole genome shotgun (WGS) entry which is preliminary data.</text>
</comment>
<gene>
    <name evidence="2" type="ORF">ACFSR0_05920</name>
</gene>
<accession>A0ABW5TJ63</accession>
<dbReference type="InterPro" id="IPR009323">
    <property type="entry name" value="DUF979"/>
</dbReference>
<feature type="transmembrane region" description="Helical" evidence="1">
    <location>
        <begin position="61"/>
        <end position="81"/>
    </location>
</feature>
<reference evidence="3" key="1">
    <citation type="journal article" date="2019" name="Int. J. Syst. Evol. Microbiol.">
        <title>The Global Catalogue of Microorganisms (GCM) 10K type strain sequencing project: providing services to taxonomists for standard genome sequencing and annotation.</title>
        <authorList>
            <consortium name="The Broad Institute Genomics Platform"/>
            <consortium name="The Broad Institute Genome Sequencing Center for Infectious Disease"/>
            <person name="Wu L."/>
            <person name="Ma J."/>
        </authorList>
    </citation>
    <scope>NUCLEOTIDE SEQUENCE [LARGE SCALE GENOMIC DNA]</scope>
    <source>
        <strain evidence="3">TISTR 932</strain>
    </source>
</reference>
<keyword evidence="3" id="KW-1185">Reference proteome</keyword>
<keyword evidence="1" id="KW-0472">Membrane</keyword>
<organism evidence="2 3">
    <name type="scientific">Enterococcus camelliae</name>
    <dbReference type="NCBI Taxonomy" id="453959"/>
    <lineage>
        <taxon>Bacteria</taxon>
        <taxon>Bacillati</taxon>
        <taxon>Bacillota</taxon>
        <taxon>Bacilli</taxon>
        <taxon>Lactobacillales</taxon>
        <taxon>Enterococcaceae</taxon>
        <taxon>Enterococcus</taxon>
    </lineage>
</organism>
<keyword evidence="1" id="KW-0812">Transmembrane</keyword>
<name>A0ABW5TJ63_9ENTE</name>
<dbReference type="EMBL" id="JBHUMO010000039">
    <property type="protein sequence ID" value="MFD2728957.1"/>
    <property type="molecule type" value="Genomic_DNA"/>
</dbReference>
<keyword evidence="1" id="KW-1133">Transmembrane helix</keyword>
<dbReference type="Pfam" id="PF06166">
    <property type="entry name" value="DUF979"/>
    <property type="match status" value="1"/>
</dbReference>